<name>A0A2T5B600_MYCDI</name>
<keyword evidence="5" id="KW-0378">Hydrolase</keyword>
<keyword evidence="4" id="KW-0479">Metal-binding</keyword>
<dbReference type="RefSeq" id="WP_108003545.1">
    <property type="nucleotide sequence ID" value="NZ_JBHEEX010000003.1"/>
</dbReference>
<keyword evidence="10" id="KW-1185">Reference proteome</keyword>
<evidence type="ECO:0000256" key="3">
    <source>
        <dbReference type="ARBA" id="ARBA00022722"/>
    </source>
</evidence>
<evidence type="ECO:0000256" key="7">
    <source>
        <dbReference type="ARBA" id="ARBA00038093"/>
    </source>
</evidence>
<protein>
    <recommendedName>
        <fullName evidence="8">PIN domain-containing protein</fullName>
    </recommendedName>
</protein>
<evidence type="ECO:0000256" key="1">
    <source>
        <dbReference type="ARBA" id="ARBA00001946"/>
    </source>
</evidence>
<dbReference type="PANTHER" id="PTHR33653:SF1">
    <property type="entry name" value="RIBONUCLEASE VAPC2"/>
    <property type="match status" value="1"/>
</dbReference>
<evidence type="ECO:0000256" key="4">
    <source>
        <dbReference type="ARBA" id="ARBA00022723"/>
    </source>
</evidence>
<dbReference type="Proteomes" id="UP000241247">
    <property type="component" value="Unassembled WGS sequence"/>
</dbReference>
<reference evidence="9 10" key="1">
    <citation type="submission" date="2018-04" db="EMBL/GenBank/DDBJ databases">
        <title>Genomic Encyclopedia of Type Strains, Phase IV (KMG-IV): sequencing the most valuable type-strain genomes for metagenomic binning, comparative biology and taxonomic classification.</title>
        <authorList>
            <person name="Goeker M."/>
        </authorList>
    </citation>
    <scope>NUCLEOTIDE SEQUENCE [LARGE SCALE GENOMIC DNA]</scope>
    <source>
        <strain evidence="9 10">DSM 7138</strain>
    </source>
</reference>
<organism evidence="9 10">
    <name type="scientific">Mycoplana dimorpha</name>
    <dbReference type="NCBI Taxonomy" id="28320"/>
    <lineage>
        <taxon>Bacteria</taxon>
        <taxon>Pseudomonadati</taxon>
        <taxon>Pseudomonadota</taxon>
        <taxon>Alphaproteobacteria</taxon>
        <taxon>Hyphomicrobiales</taxon>
        <taxon>Rhizobiaceae</taxon>
        <taxon>Mycoplana</taxon>
    </lineage>
</organism>
<dbReference type="InterPro" id="IPR002716">
    <property type="entry name" value="PIN_dom"/>
</dbReference>
<evidence type="ECO:0000313" key="10">
    <source>
        <dbReference type="Proteomes" id="UP000241247"/>
    </source>
</evidence>
<gene>
    <name evidence="9" type="ORF">C7449_105320</name>
</gene>
<evidence type="ECO:0000256" key="6">
    <source>
        <dbReference type="ARBA" id="ARBA00022842"/>
    </source>
</evidence>
<dbReference type="AlphaFoldDB" id="A0A2T5B600"/>
<evidence type="ECO:0000256" key="5">
    <source>
        <dbReference type="ARBA" id="ARBA00022801"/>
    </source>
</evidence>
<keyword evidence="2" id="KW-1277">Toxin-antitoxin system</keyword>
<accession>A0A2T5B600</accession>
<proteinExistence type="inferred from homology"/>
<dbReference type="OrthoDB" id="9800524at2"/>
<dbReference type="GO" id="GO:0046872">
    <property type="term" value="F:metal ion binding"/>
    <property type="evidence" value="ECO:0007669"/>
    <property type="project" value="UniProtKB-KW"/>
</dbReference>
<sequence length="137" mass="15190">MATLVDTNVLIDLFHSGSAFEDWSLRAVTEARRQGDVLINPLIYAEMAAGFATVAALDAALSPTSFLREDLPWEAAHAAGHAFLQYKRGGGDKRSPLPDFYIGAHALVRGHNLLTRDPVRYRTYFPMIRLITPETHP</sequence>
<dbReference type="InterPro" id="IPR029060">
    <property type="entry name" value="PIN-like_dom_sf"/>
</dbReference>
<dbReference type="GO" id="GO:0016787">
    <property type="term" value="F:hydrolase activity"/>
    <property type="evidence" value="ECO:0007669"/>
    <property type="project" value="UniProtKB-KW"/>
</dbReference>
<dbReference type="EMBL" id="PZZZ01000005">
    <property type="protein sequence ID" value="PTM94418.1"/>
    <property type="molecule type" value="Genomic_DNA"/>
</dbReference>
<keyword evidence="3" id="KW-0540">Nuclease</keyword>
<comment type="similarity">
    <text evidence="7">Belongs to the PINc/VapC protein family.</text>
</comment>
<evidence type="ECO:0000313" key="9">
    <source>
        <dbReference type="EMBL" id="PTM94418.1"/>
    </source>
</evidence>
<comment type="caution">
    <text evidence="9">The sequence shown here is derived from an EMBL/GenBank/DDBJ whole genome shotgun (WGS) entry which is preliminary data.</text>
</comment>
<dbReference type="GO" id="GO:0004518">
    <property type="term" value="F:nuclease activity"/>
    <property type="evidence" value="ECO:0007669"/>
    <property type="project" value="UniProtKB-KW"/>
</dbReference>
<dbReference type="Gene3D" id="3.40.50.1010">
    <property type="entry name" value="5'-nuclease"/>
    <property type="match status" value="1"/>
</dbReference>
<comment type="cofactor">
    <cofactor evidence="1">
        <name>Mg(2+)</name>
        <dbReference type="ChEBI" id="CHEBI:18420"/>
    </cofactor>
</comment>
<dbReference type="InterPro" id="IPR050556">
    <property type="entry name" value="Type_II_TA_system_RNase"/>
</dbReference>
<dbReference type="CDD" id="cd09854">
    <property type="entry name" value="PIN_VapC-like"/>
    <property type="match status" value="1"/>
</dbReference>
<dbReference type="PANTHER" id="PTHR33653">
    <property type="entry name" value="RIBONUCLEASE VAPC2"/>
    <property type="match status" value="1"/>
</dbReference>
<dbReference type="SUPFAM" id="SSF88723">
    <property type="entry name" value="PIN domain-like"/>
    <property type="match status" value="1"/>
</dbReference>
<evidence type="ECO:0000256" key="2">
    <source>
        <dbReference type="ARBA" id="ARBA00022649"/>
    </source>
</evidence>
<keyword evidence="6" id="KW-0460">Magnesium</keyword>
<dbReference type="Pfam" id="PF01850">
    <property type="entry name" value="PIN"/>
    <property type="match status" value="1"/>
</dbReference>
<evidence type="ECO:0000259" key="8">
    <source>
        <dbReference type="Pfam" id="PF01850"/>
    </source>
</evidence>
<feature type="domain" description="PIN" evidence="8">
    <location>
        <begin position="4"/>
        <end position="123"/>
    </location>
</feature>